<dbReference type="PRINTS" id="PR00368">
    <property type="entry name" value="FADPNR"/>
</dbReference>
<dbReference type="AlphaFoldDB" id="A0A7W6KL55"/>
<dbReference type="GO" id="GO:0051536">
    <property type="term" value="F:iron-sulfur cluster binding"/>
    <property type="evidence" value="ECO:0007669"/>
    <property type="project" value="InterPro"/>
</dbReference>
<dbReference type="RefSeq" id="WP_183488219.1">
    <property type="nucleotide sequence ID" value="NZ_JACIDZ010000011.1"/>
</dbReference>
<dbReference type="Gene3D" id="3.50.50.60">
    <property type="entry name" value="FAD/NAD(P)-binding domain"/>
    <property type="match status" value="4"/>
</dbReference>
<dbReference type="InterPro" id="IPR007419">
    <property type="entry name" value="BFD-like_2Fe2S-bd_dom"/>
</dbReference>
<dbReference type="Pfam" id="PF07992">
    <property type="entry name" value="Pyr_redox_2"/>
    <property type="match status" value="1"/>
</dbReference>
<gene>
    <name evidence="5" type="ORF">GGR30_003287</name>
</gene>
<keyword evidence="1" id="KW-0560">Oxidoreductase</keyword>
<dbReference type="PANTHER" id="PTHR42949:SF3">
    <property type="entry name" value="ANAEROBIC GLYCEROL-3-PHOSPHATE DEHYDROGENASE SUBUNIT B"/>
    <property type="match status" value="1"/>
</dbReference>
<dbReference type="Proteomes" id="UP000530571">
    <property type="component" value="Unassembled WGS sequence"/>
</dbReference>
<dbReference type="EMBL" id="JACIDZ010000011">
    <property type="protein sequence ID" value="MBB4123344.1"/>
    <property type="molecule type" value="Genomic_DNA"/>
</dbReference>
<protein>
    <submittedName>
        <fullName evidence="5">Glycine/D-amino acid oxidase-like deaminating enzyme/bacterioferritin-associated ferredoxin</fullName>
    </submittedName>
</protein>
<evidence type="ECO:0000313" key="5">
    <source>
        <dbReference type="EMBL" id="MBB4123344.1"/>
    </source>
</evidence>
<comment type="caution">
    <text evidence="5">The sequence shown here is derived from an EMBL/GenBank/DDBJ whole genome shotgun (WGS) entry which is preliminary data.</text>
</comment>
<feature type="domain" description="FAD/NAD(P)-binding" evidence="4">
    <location>
        <begin position="120"/>
        <end position="433"/>
    </location>
</feature>
<sequence length="976" mass="102629">MATDPISATGTEPDQTVRLTFDGMPVSAESGSSVAAALTAWGCHGFSRDVKGNGRGLFCGMGTCHDCLVTIDGRVSQRACMRRAEEGMAITLQEPRPRIESPAIADLAPLPEAIPSVETDLMIVGAGPGGLAAAEIAAKSGLSVTIVDERHAAGGQFFKQPANAGARKALAGDRQAADGAELIARVAEAGVNIHHETLVWGGFHEEDRRTVLSCLGPDGAFYCKARAIIIATGAHERPPAVSGWTLPGAMTVGAAQTLLRSYGTLSGRSIVIAGNGPLNFQVALEIIRAGGKVAAIIEEAASPFTQPMAGLDLVRSDRALAIAGTAQLARLQAAGVKIHWKSRIARIEGSGGVETVTLEGPRGRKTIPADTVLIGGSFTSSNELPRLLGCAHSTRNGALETVTDDTGKTSLPHIHVIGEAARFGGAFVAMSEGRIAAASLIRQLGGDTTADTATETRKLARHRRFQKALWLLFAPVCHADTAPEYDTIICRCEGVSFKRLHDLVERGVSDIASLKRLTRAGMGRCQSRYCGRALAEIANGAKPASSETSSFLAPQMPLRPVPLSALAVEKAEWGGHKHAMLPLQPPFETQEPLPFTRASTVVIGGGIAGISTALFLARAGEDVVVLEHAFPNAVASGGNAGSLHAQLLSFDHGARAEAGGGPAARTLPLQRDSIGLWQELQKETGCDFELKITGGLMVAETEAHLRFLEEKTEVERRAGISCHVIGKQQLRKLEPALSEQFIGAAYCPQEGKINPLVATDGVLREAKRNGAQLFDRCTVKTIERDHDGFTLTTSRGTIKAKRVVNAAGAFASRIGAMLGLDVPVFGAPLQMVVTEAAAPTITALVAHADRHLTLKQASNGNFIIGGGWTAGLDPVHQHPRPLPASLEGNLWVAQHVVPGLRKLHVIRSWAAMNINIDGAPILGEHPACPGFFNAVTSNGYTLGPLVGRTTAQAILGEDAGFDTAPFSIERFSGTTR</sequence>
<dbReference type="InterPro" id="IPR036010">
    <property type="entry name" value="2Fe-2S_ferredoxin-like_sf"/>
</dbReference>
<dbReference type="Pfam" id="PF13510">
    <property type="entry name" value="Fer2_4"/>
    <property type="match status" value="1"/>
</dbReference>
<organism evidence="5 6">
    <name type="scientific">Martelella radicis</name>
    <dbReference type="NCBI Taxonomy" id="1397476"/>
    <lineage>
        <taxon>Bacteria</taxon>
        <taxon>Pseudomonadati</taxon>
        <taxon>Pseudomonadota</taxon>
        <taxon>Alphaproteobacteria</taxon>
        <taxon>Hyphomicrobiales</taxon>
        <taxon>Aurantimonadaceae</taxon>
        <taxon>Martelella</taxon>
    </lineage>
</organism>
<feature type="domain" description="BFD-like [2Fe-2S]-binding" evidence="3">
    <location>
        <begin position="488"/>
        <end position="537"/>
    </location>
</feature>
<evidence type="ECO:0000313" key="6">
    <source>
        <dbReference type="Proteomes" id="UP000530571"/>
    </source>
</evidence>
<dbReference type="Gene3D" id="3.10.20.440">
    <property type="entry name" value="2Fe-2S iron-sulphur cluster binding domain, sarcosine oxidase, alpha subunit, N-terminal domain"/>
    <property type="match status" value="1"/>
</dbReference>
<keyword evidence="6" id="KW-1185">Reference proteome</keyword>
<feature type="domain" description="FAD dependent oxidoreductase" evidence="2">
    <location>
        <begin position="601"/>
        <end position="952"/>
    </location>
</feature>
<dbReference type="InterPro" id="IPR042204">
    <property type="entry name" value="2Fe-2S-bd_N"/>
</dbReference>
<name>A0A7W6KL55_9HYPH</name>
<dbReference type="InterPro" id="IPR006076">
    <property type="entry name" value="FAD-dep_OxRdtase"/>
</dbReference>
<proteinExistence type="predicted"/>
<evidence type="ECO:0000259" key="3">
    <source>
        <dbReference type="Pfam" id="PF04324"/>
    </source>
</evidence>
<dbReference type="SUPFAM" id="SSF54292">
    <property type="entry name" value="2Fe-2S ferredoxin-like"/>
    <property type="match status" value="1"/>
</dbReference>
<dbReference type="PANTHER" id="PTHR42949">
    <property type="entry name" value="ANAEROBIC GLYCEROL-3-PHOSPHATE DEHYDROGENASE SUBUNIT B"/>
    <property type="match status" value="1"/>
</dbReference>
<dbReference type="SUPFAM" id="SSF51905">
    <property type="entry name" value="FAD/NAD(P)-binding domain"/>
    <property type="match status" value="2"/>
</dbReference>
<dbReference type="Gene3D" id="3.30.9.10">
    <property type="entry name" value="D-Amino Acid Oxidase, subunit A, domain 2"/>
    <property type="match status" value="1"/>
</dbReference>
<evidence type="ECO:0000259" key="4">
    <source>
        <dbReference type="Pfam" id="PF07992"/>
    </source>
</evidence>
<dbReference type="CDD" id="cd19946">
    <property type="entry name" value="GlpA-like_Fer2_BFD-like"/>
    <property type="match status" value="1"/>
</dbReference>
<dbReference type="Pfam" id="PF04324">
    <property type="entry name" value="Fer2_BFD"/>
    <property type="match status" value="1"/>
</dbReference>
<dbReference type="PRINTS" id="PR00469">
    <property type="entry name" value="PNDRDTASEII"/>
</dbReference>
<dbReference type="GO" id="GO:0016491">
    <property type="term" value="F:oxidoreductase activity"/>
    <property type="evidence" value="ECO:0007669"/>
    <property type="project" value="UniProtKB-KW"/>
</dbReference>
<dbReference type="InterPro" id="IPR036188">
    <property type="entry name" value="FAD/NAD-bd_sf"/>
</dbReference>
<dbReference type="Pfam" id="PF01266">
    <property type="entry name" value="DAO"/>
    <property type="match status" value="1"/>
</dbReference>
<dbReference type="InterPro" id="IPR051691">
    <property type="entry name" value="Metab_Enz_Cyan_OpOx_G3PDH"/>
</dbReference>
<evidence type="ECO:0000259" key="2">
    <source>
        <dbReference type="Pfam" id="PF01266"/>
    </source>
</evidence>
<reference evidence="5 6" key="1">
    <citation type="submission" date="2020-08" db="EMBL/GenBank/DDBJ databases">
        <title>Genomic Encyclopedia of Type Strains, Phase IV (KMG-IV): sequencing the most valuable type-strain genomes for metagenomic binning, comparative biology and taxonomic classification.</title>
        <authorList>
            <person name="Goeker M."/>
        </authorList>
    </citation>
    <scope>NUCLEOTIDE SEQUENCE [LARGE SCALE GENOMIC DNA]</scope>
    <source>
        <strain evidence="5 6">DSM 28101</strain>
    </source>
</reference>
<accession>A0A7W6KL55</accession>
<dbReference type="Gene3D" id="1.10.10.1100">
    <property type="entry name" value="BFD-like [2Fe-2S]-binding domain"/>
    <property type="match status" value="1"/>
</dbReference>
<evidence type="ECO:0000256" key="1">
    <source>
        <dbReference type="ARBA" id="ARBA00023002"/>
    </source>
</evidence>
<dbReference type="InterPro" id="IPR023753">
    <property type="entry name" value="FAD/NAD-binding_dom"/>
</dbReference>
<dbReference type="InterPro" id="IPR041854">
    <property type="entry name" value="BFD-like_2Fe2S-bd_dom_sf"/>
</dbReference>